<keyword evidence="2" id="KW-0472">Membrane</keyword>
<evidence type="ECO:0000256" key="1">
    <source>
        <dbReference type="SAM" id="MobiDB-lite"/>
    </source>
</evidence>
<feature type="transmembrane region" description="Helical" evidence="2">
    <location>
        <begin position="197"/>
        <end position="217"/>
    </location>
</feature>
<dbReference type="EMBL" id="KF901181">
    <property type="protein sequence ID" value="AIF21065.1"/>
    <property type="molecule type" value="Genomic_DNA"/>
</dbReference>
<evidence type="ECO:0000313" key="3">
    <source>
        <dbReference type="EMBL" id="AIF21065.1"/>
    </source>
</evidence>
<evidence type="ECO:0000256" key="2">
    <source>
        <dbReference type="SAM" id="Phobius"/>
    </source>
</evidence>
<name>A0A075HZV8_9EURY</name>
<feature type="compositionally biased region" description="Low complexity" evidence="1">
    <location>
        <begin position="24"/>
        <end position="40"/>
    </location>
</feature>
<protein>
    <recommendedName>
        <fullName evidence="4">RDD domain-containing protein</fullName>
    </recommendedName>
</protein>
<accession>A0A075HZV8</accession>
<dbReference type="AlphaFoldDB" id="A0A075HZV8"/>
<organism evidence="3">
    <name type="scientific">uncultured marine group II/III euryarchaeote KM3_98_B01</name>
    <dbReference type="NCBI Taxonomy" id="1456546"/>
    <lineage>
        <taxon>Archaea</taxon>
        <taxon>Methanobacteriati</taxon>
        <taxon>Methanobacteriota</taxon>
        <taxon>environmental samples</taxon>
    </lineage>
</organism>
<feature type="transmembrane region" description="Helical" evidence="2">
    <location>
        <begin position="160"/>
        <end position="185"/>
    </location>
</feature>
<feature type="transmembrane region" description="Helical" evidence="2">
    <location>
        <begin position="90"/>
        <end position="112"/>
    </location>
</feature>
<feature type="compositionally biased region" description="Basic residues" evidence="1">
    <location>
        <begin position="41"/>
        <end position="68"/>
    </location>
</feature>
<keyword evidence="2" id="KW-1133">Transmembrane helix</keyword>
<evidence type="ECO:0008006" key="4">
    <source>
        <dbReference type="Google" id="ProtNLM"/>
    </source>
</evidence>
<proteinExistence type="predicted"/>
<feature type="transmembrane region" description="Helical" evidence="2">
    <location>
        <begin position="118"/>
        <end position="139"/>
    </location>
</feature>
<sequence length="271" mass="30313">MGLLEKAGNISSEDEKPETKIPKKAVPVAAPAPVKAAKPVKTAKKAKRAEKKKKPEKKVREKKPRAPRVKKELPPDFEVATRGQRLTRRIVDFLVSYGWSLPILVVTAWGSYFNPTPFIILGLGLIVFNLWFMPSYAGGRSVGNWISRTRYVNTRGESPIWIYFTLKGMTTLFILIGLWAVSVVMSNKGFGETTGSQIFSAIGILMVIPPILDYIMYKLRGDLGLWDTAFGGVWLVRTTKSTEAKGWLKRLESISDFTESKGWLSDEEKSS</sequence>
<keyword evidence="2" id="KW-0812">Transmembrane</keyword>
<feature type="region of interest" description="Disordered" evidence="1">
    <location>
        <begin position="1"/>
        <end position="69"/>
    </location>
</feature>
<reference evidence="3" key="1">
    <citation type="journal article" date="2014" name="Genome Biol. Evol.">
        <title>Pangenome evidence for extensive interdomain horizontal transfer affecting lineage core and shell genes in uncultured planktonic thaumarchaeota and euryarchaeota.</title>
        <authorList>
            <person name="Deschamps P."/>
            <person name="Zivanovic Y."/>
            <person name="Moreira D."/>
            <person name="Rodriguez-Valera F."/>
            <person name="Lopez-Garcia P."/>
        </authorList>
    </citation>
    <scope>NUCLEOTIDE SEQUENCE</scope>
</reference>